<sequence>MSDEHLDQVLADLEIAVESLRSDCAAVVSLADRLDDEVESLLERQAVEHPASTSATPRPRQTHLSLRLRLAEAAARQHREALCGLVAWWADAAVVTVMVTAQGRAKQRIQGVGLAVKPGPGGEPMLVEDVWPEPRRCRLWGAVWQEHRMPLLPSTAQLTEALTVRGVANETIDAIREASSAVETQLAAMQRFTELERQLNDGELSDDDEKAAEAEILATLDLTEKTGELLIAYARTLTQSLPTVRAAT</sequence>
<dbReference type="Proteomes" id="UP000309174">
    <property type="component" value="Unassembled WGS sequence"/>
</dbReference>
<name>A0A5C4JDB3_9ACTN</name>
<evidence type="ECO:0000313" key="2">
    <source>
        <dbReference type="Proteomes" id="UP000309174"/>
    </source>
</evidence>
<keyword evidence="2" id="KW-1185">Reference proteome</keyword>
<evidence type="ECO:0000313" key="1">
    <source>
        <dbReference type="EMBL" id="TMR01255.1"/>
    </source>
</evidence>
<dbReference type="RefSeq" id="WP_138645688.1">
    <property type="nucleotide sequence ID" value="NZ_VCKW01000063.1"/>
</dbReference>
<reference evidence="1 2" key="1">
    <citation type="submission" date="2019-05" db="EMBL/GenBank/DDBJ databases">
        <title>Draft genome sequence of Actinomadura sp. 14C53.</title>
        <authorList>
            <person name="Saricaoglu S."/>
            <person name="Isik K."/>
        </authorList>
    </citation>
    <scope>NUCLEOTIDE SEQUENCE [LARGE SCALE GENOMIC DNA]</scope>
    <source>
        <strain evidence="1 2">14C53</strain>
    </source>
</reference>
<organism evidence="1 2">
    <name type="scientific">Actinomadura soli</name>
    <dbReference type="NCBI Taxonomy" id="2508997"/>
    <lineage>
        <taxon>Bacteria</taxon>
        <taxon>Bacillati</taxon>
        <taxon>Actinomycetota</taxon>
        <taxon>Actinomycetes</taxon>
        <taxon>Streptosporangiales</taxon>
        <taxon>Thermomonosporaceae</taxon>
        <taxon>Actinomadura</taxon>
    </lineage>
</organism>
<proteinExistence type="predicted"/>
<dbReference type="AlphaFoldDB" id="A0A5C4JDB3"/>
<dbReference type="OrthoDB" id="3543277at2"/>
<comment type="caution">
    <text evidence="1">The sequence shown here is derived from an EMBL/GenBank/DDBJ whole genome shotgun (WGS) entry which is preliminary data.</text>
</comment>
<dbReference type="EMBL" id="VCKW01000063">
    <property type="protein sequence ID" value="TMR01255.1"/>
    <property type="molecule type" value="Genomic_DNA"/>
</dbReference>
<gene>
    <name evidence="1" type="ORF">ETD83_14750</name>
</gene>
<protein>
    <submittedName>
        <fullName evidence="1">Uncharacterized protein</fullName>
    </submittedName>
</protein>
<accession>A0A5C4JDB3</accession>